<evidence type="ECO:0000256" key="6">
    <source>
        <dbReference type="ARBA" id="ARBA00022737"/>
    </source>
</evidence>
<dbReference type="Gene3D" id="3.40.50.10140">
    <property type="entry name" value="Toll/interleukin-1 receptor homology (TIR) domain"/>
    <property type="match status" value="1"/>
</dbReference>
<keyword evidence="5" id="KW-0732">Signal</keyword>
<evidence type="ECO:0000256" key="12">
    <source>
        <dbReference type="SAM" id="Phobius"/>
    </source>
</evidence>
<sequence>MPFTYKQVHLKRSPQSRSHGGRFKSTKSTIIVILLFVIININLARILSEASEFQGKSEPLVFASEAESPKAKSYSIHQITTSDVKSKLVESVTEMPAAAENGTRNQVNASETRYVWHDDAINVQNNKFHTEAQEDGKDNFPYTFSTETTQSVWERLKNSEHFSKVRVTNATGFKRTYLPPPEFSRCDPCLCFKSTDQTITADCIRYTGMKVSLEFIPSDLPPSITHLSLDRNAIRHFETNILSSYKSILITKAPKNKIKALYADDCQVTGNLSHLDLSNNLISSLEDGALSCMPNLRVLILRGNHITNIANGTLAGLSHLELLDLAFNEITHIESGAFLDPRGLLVLDLSVNKNLPLSRKYVETFRPLEKLEVFHIQGCTSMSGQYPTDVLSVLSALKELGVNGEVHPFDSKLSVLQNLTRLELGGKGFCHTKNFTKSYFNGLAQLESIKIEGCVAHEHSSFMFDANPNLKNFELSLQTGDLKDFFPILCFLPDFHKVTSVQIAYTWKRAELHPLITLLPEEVECLRNMTNLVSLDLEYNSISQVDRLFAQGLPKSLKKFSLRGNLLISHQSILYLLLCIPHILPSVKSLHEDEQGMKAVDKSRATQKALPMNIRAQHSTESDFLDYVTHTSLDLNSKEAQRNLLAGRQDFERLSGPTNSHTSLMDSHFHYLDFYTASNSMNLGLFAFTRTRKIQVAILNVSNTLITDWGYYPVELLPIQTVVADLSGNRCENFQKSFFVVNNSLIELHVQGNFLGPSLSKDINGQKLSSLTKLEYLDLSRNHMFYLPWLLLQALSHLQVLKLTSNNLGTFDLHIAHMKRLVFVDLARNSISSISERTRNELDALSSGRAVSVDLTYNPLPCSCGGIELLKWMSVTPARIMNKNFLVCLNNDNQLELVGDLSKRLAALQRECVSKKILIVVASFSVVLLLLLAGFVWVFQKRWWILYMWNLTVSKCYGYKTIENPGNSSAPGYTFDAFFVYSSSSSDFVLDECLEELEVNRSHRLCVEDRDFLPGSYVPCNITSAVRSSKTTVVVLDQNFRSVGWTHYAVEMAQVEAVRSRRNVLHLLFVGSSPDGPLSSTYLKLFKQGQFSEVPPRECPPDVREKFWDRFSRILGHGDRRDNRPHPQLRLSD</sequence>
<evidence type="ECO:0000256" key="7">
    <source>
        <dbReference type="ARBA" id="ARBA00022989"/>
    </source>
</evidence>
<dbReference type="PROSITE" id="PS50104">
    <property type="entry name" value="TIR"/>
    <property type="match status" value="1"/>
</dbReference>
<evidence type="ECO:0000259" key="13">
    <source>
        <dbReference type="PROSITE" id="PS50104"/>
    </source>
</evidence>
<dbReference type="AlphaFoldDB" id="A0AAE1A4D3"/>
<dbReference type="PRINTS" id="PR00019">
    <property type="entry name" value="LEURICHRPT"/>
</dbReference>
<keyword evidence="4 12" id="KW-0812">Transmembrane</keyword>
<evidence type="ECO:0000256" key="2">
    <source>
        <dbReference type="ARBA" id="ARBA00009634"/>
    </source>
</evidence>
<feature type="transmembrane region" description="Helical" evidence="12">
    <location>
        <begin position="917"/>
        <end position="939"/>
    </location>
</feature>
<dbReference type="Gene3D" id="3.80.10.10">
    <property type="entry name" value="Ribonuclease Inhibitor"/>
    <property type="match status" value="3"/>
</dbReference>
<gene>
    <name evidence="14" type="ORF">RRG08_046134</name>
</gene>
<keyword evidence="10" id="KW-0325">Glycoprotein</keyword>
<evidence type="ECO:0000256" key="11">
    <source>
        <dbReference type="SAM" id="MobiDB-lite"/>
    </source>
</evidence>
<evidence type="ECO:0000256" key="8">
    <source>
        <dbReference type="ARBA" id="ARBA00023136"/>
    </source>
</evidence>
<evidence type="ECO:0000256" key="10">
    <source>
        <dbReference type="ARBA" id="ARBA00023180"/>
    </source>
</evidence>
<dbReference type="EMBL" id="JAWDGP010002761">
    <property type="protein sequence ID" value="KAK3780072.1"/>
    <property type="molecule type" value="Genomic_DNA"/>
</dbReference>
<dbReference type="SUPFAM" id="SSF52058">
    <property type="entry name" value="L domain-like"/>
    <property type="match status" value="1"/>
</dbReference>
<keyword evidence="3" id="KW-0433">Leucine-rich repeat</keyword>
<dbReference type="InterPro" id="IPR032675">
    <property type="entry name" value="LRR_dom_sf"/>
</dbReference>
<comment type="similarity">
    <text evidence="2">Belongs to the Toll-like receptor family.</text>
</comment>
<name>A0AAE1A4D3_9GAST</name>
<dbReference type="PANTHER" id="PTHR24365:SF541">
    <property type="entry name" value="PROTEIN TOLL-RELATED"/>
    <property type="match status" value="1"/>
</dbReference>
<evidence type="ECO:0000256" key="9">
    <source>
        <dbReference type="ARBA" id="ARBA00023170"/>
    </source>
</evidence>
<reference evidence="14" key="1">
    <citation type="journal article" date="2023" name="G3 (Bethesda)">
        <title>A reference genome for the long-term kleptoplast-retaining sea slug Elysia crispata morphotype clarki.</title>
        <authorList>
            <person name="Eastman K.E."/>
            <person name="Pendleton A.L."/>
            <person name="Shaikh M.A."/>
            <person name="Suttiyut T."/>
            <person name="Ogas R."/>
            <person name="Tomko P."/>
            <person name="Gavelis G."/>
            <person name="Widhalm J.R."/>
            <person name="Wisecaver J.H."/>
        </authorList>
    </citation>
    <scope>NUCLEOTIDE SEQUENCE</scope>
    <source>
        <strain evidence="14">ECLA1</strain>
    </source>
</reference>
<dbReference type="InterPro" id="IPR000157">
    <property type="entry name" value="TIR_dom"/>
</dbReference>
<dbReference type="Pfam" id="PF01582">
    <property type="entry name" value="TIR"/>
    <property type="match status" value="1"/>
</dbReference>
<dbReference type="InterPro" id="IPR003591">
    <property type="entry name" value="Leu-rich_rpt_typical-subtyp"/>
</dbReference>
<protein>
    <recommendedName>
        <fullName evidence="13">TIR domain-containing protein</fullName>
    </recommendedName>
</protein>
<dbReference type="SMART" id="SM00369">
    <property type="entry name" value="LRR_TYP"/>
    <property type="match status" value="8"/>
</dbReference>
<keyword evidence="15" id="KW-1185">Reference proteome</keyword>
<comment type="caution">
    <text evidence="14">The sequence shown here is derived from an EMBL/GenBank/DDBJ whole genome shotgun (WGS) entry which is preliminary data.</text>
</comment>
<keyword evidence="8 12" id="KW-0472">Membrane</keyword>
<evidence type="ECO:0000256" key="3">
    <source>
        <dbReference type="ARBA" id="ARBA00022614"/>
    </source>
</evidence>
<organism evidence="14 15">
    <name type="scientific">Elysia crispata</name>
    <name type="common">lettuce slug</name>
    <dbReference type="NCBI Taxonomy" id="231223"/>
    <lineage>
        <taxon>Eukaryota</taxon>
        <taxon>Metazoa</taxon>
        <taxon>Spiralia</taxon>
        <taxon>Lophotrochozoa</taxon>
        <taxon>Mollusca</taxon>
        <taxon>Gastropoda</taxon>
        <taxon>Heterobranchia</taxon>
        <taxon>Euthyneura</taxon>
        <taxon>Panpulmonata</taxon>
        <taxon>Sacoglossa</taxon>
        <taxon>Placobranchoidea</taxon>
        <taxon>Plakobranchidae</taxon>
        <taxon>Elysia</taxon>
    </lineage>
</organism>
<dbReference type="SUPFAM" id="SSF52200">
    <property type="entry name" value="Toll/Interleukin receptor TIR domain"/>
    <property type="match status" value="1"/>
</dbReference>
<keyword evidence="7 12" id="KW-1133">Transmembrane helix</keyword>
<dbReference type="SMART" id="SM00365">
    <property type="entry name" value="LRR_SD22"/>
    <property type="match status" value="3"/>
</dbReference>
<dbReference type="GO" id="GO:0038023">
    <property type="term" value="F:signaling receptor activity"/>
    <property type="evidence" value="ECO:0007669"/>
    <property type="project" value="TreeGrafter"/>
</dbReference>
<dbReference type="GO" id="GO:0005886">
    <property type="term" value="C:plasma membrane"/>
    <property type="evidence" value="ECO:0007669"/>
    <property type="project" value="TreeGrafter"/>
</dbReference>
<evidence type="ECO:0000313" key="15">
    <source>
        <dbReference type="Proteomes" id="UP001283361"/>
    </source>
</evidence>
<dbReference type="PROSITE" id="PS51450">
    <property type="entry name" value="LRR"/>
    <property type="match status" value="4"/>
</dbReference>
<accession>A0AAE1A4D3</accession>
<dbReference type="InterPro" id="IPR001611">
    <property type="entry name" value="Leu-rich_rpt"/>
</dbReference>
<dbReference type="PANTHER" id="PTHR24365">
    <property type="entry name" value="TOLL-LIKE RECEPTOR"/>
    <property type="match status" value="1"/>
</dbReference>
<evidence type="ECO:0000313" key="14">
    <source>
        <dbReference type="EMBL" id="KAK3780072.1"/>
    </source>
</evidence>
<proteinExistence type="inferred from homology"/>
<evidence type="ECO:0000256" key="1">
    <source>
        <dbReference type="ARBA" id="ARBA00004167"/>
    </source>
</evidence>
<evidence type="ECO:0000256" key="5">
    <source>
        <dbReference type="ARBA" id="ARBA00022729"/>
    </source>
</evidence>
<dbReference type="InterPro" id="IPR035897">
    <property type="entry name" value="Toll_tir_struct_dom_sf"/>
</dbReference>
<dbReference type="GO" id="GO:0007165">
    <property type="term" value="P:signal transduction"/>
    <property type="evidence" value="ECO:0007669"/>
    <property type="project" value="InterPro"/>
</dbReference>
<dbReference type="Pfam" id="PF13855">
    <property type="entry name" value="LRR_8"/>
    <property type="match status" value="1"/>
</dbReference>
<comment type="subcellular location">
    <subcellularLocation>
        <location evidence="1">Membrane</location>
        <topology evidence="1">Single-pass membrane protein</topology>
    </subcellularLocation>
</comment>
<dbReference type="Proteomes" id="UP001283361">
    <property type="component" value="Unassembled WGS sequence"/>
</dbReference>
<feature type="region of interest" description="Disordered" evidence="11">
    <location>
        <begin position="1"/>
        <end position="22"/>
    </location>
</feature>
<keyword evidence="9" id="KW-0675">Receptor</keyword>
<keyword evidence="6" id="KW-0677">Repeat</keyword>
<evidence type="ECO:0000256" key="4">
    <source>
        <dbReference type="ARBA" id="ARBA00022692"/>
    </source>
</evidence>
<feature type="compositionally biased region" description="Basic residues" evidence="11">
    <location>
        <begin position="8"/>
        <end position="22"/>
    </location>
</feature>
<feature type="transmembrane region" description="Helical" evidence="12">
    <location>
        <begin position="29"/>
        <end position="47"/>
    </location>
</feature>
<dbReference type="SMART" id="SM00255">
    <property type="entry name" value="TIR"/>
    <property type="match status" value="1"/>
</dbReference>
<feature type="domain" description="TIR" evidence="13">
    <location>
        <begin position="973"/>
        <end position="1115"/>
    </location>
</feature>